<reference evidence="2 3" key="2">
    <citation type="submission" date="2017-10" db="EMBL/GenBank/DDBJ databases">
        <title>Genome analyses suggest a sexual origin of heterokaryosis in a supposedly ancient asexual fungus.</title>
        <authorList>
            <person name="Corradi N."/>
            <person name="Sedzielewska K."/>
            <person name="Noel J."/>
            <person name="Charron P."/>
            <person name="Farinelli L."/>
            <person name="Marton T."/>
            <person name="Kruger M."/>
            <person name="Pelin A."/>
            <person name="Brachmann A."/>
            <person name="Corradi N."/>
        </authorList>
    </citation>
    <scope>NUCLEOTIDE SEQUENCE [LARGE SCALE GENOMIC DNA]</scope>
    <source>
        <strain evidence="2 3">A1</strain>
    </source>
</reference>
<dbReference type="PANTHER" id="PTHR11102">
    <property type="entry name" value="SEL-1-LIKE PROTEIN"/>
    <property type="match status" value="1"/>
</dbReference>
<dbReference type="PANTHER" id="PTHR11102:SF160">
    <property type="entry name" value="ERAD-ASSOCIATED E3 UBIQUITIN-PROTEIN LIGASE COMPONENT HRD3"/>
    <property type="match status" value="1"/>
</dbReference>
<dbReference type="SUPFAM" id="SSF81901">
    <property type="entry name" value="HCP-like"/>
    <property type="match status" value="1"/>
</dbReference>
<dbReference type="InterPro" id="IPR011990">
    <property type="entry name" value="TPR-like_helical_dom_sf"/>
</dbReference>
<name>A0A2N0RCQ6_9GLOM</name>
<dbReference type="AlphaFoldDB" id="A0A2N0RCQ6"/>
<dbReference type="SMART" id="SM00671">
    <property type="entry name" value="SEL1"/>
    <property type="match status" value="5"/>
</dbReference>
<dbReference type="InterPro" id="IPR050767">
    <property type="entry name" value="Sel1_AlgK"/>
</dbReference>
<evidence type="ECO:0000313" key="3">
    <source>
        <dbReference type="Proteomes" id="UP000232688"/>
    </source>
</evidence>
<dbReference type="EMBL" id="LLXH01001037">
    <property type="protein sequence ID" value="PKC61079.1"/>
    <property type="molecule type" value="Genomic_DNA"/>
</dbReference>
<evidence type="ECO:0000256" key="1">
    <source>
        <dbReference type="ARBA" id="ARBA00038101"/>
    </source>
</evidence>
<sequence length="205" mass="23324">MVDPNHLFFLGYLNYSGIDTTLNPDDAFKYFKKASSPPYQHPAAQYYLGICYEYGIGTKENKSIAYYWYRQAAHNGHAIALYYMGNICQFGVIKTLHEAFKYYDLSAKSGFSFGLNMLGYCYSKGIGTLIDKKRAFGLYFKAAIVDNCTAQYNVAICFDEGIGTDKNIEKAKEWYEKSANNGYERATKKLDELSNLESKEEEIGK</sequence>
<accession>A0A2N0RCQ6</accession>
<dbReference type="InterPro" id="IPR006597">
    <property type="entry name" value="Sel1-like"/>
</dbReference>
<organism evidence="2 3">
    <name type="scientific">Rhizophagus irregularis</name>
    <dbReference type="NCBI Taxonomy" id="588596"/>
    <lineage>
        <taxon>Eukaryota</taxon>
        <taxon>Fungi</taxon>
        <taxon>Fungi incertae sedis</taxon>
        <taxon>Mucoromycota</taxon>
        <taxon>Glomeromycotina</taxon>
        <taxon>Glomeromycetes</taxon>
        <taxon>Glomerales</taxon>
        <taxon>Glomeraceae</taxon>
        <taxon>Rhizophagus</taxon>
    </lineage>
</organism>
<dbReference type="Proteomes" id="UP000232688">
    <property type="component" value="Unassembled WGS sequence"/>
</dbReference>
<dbReference type="Pfam" id="PF08238">
    <property type="entry name" value="Sel1"/>
    <property type="match status" value="5"/>
</dbReference>
<comment type="caution">
    <text evidence="2">The sequence shown here is derived from an EMBL/GenBank/DDBJ whole genome shotgun (WGS) entry which is preliminary data.</text>
</comment>
<dbReference type="VEuPathDB" id="FungiDB:RhiirA1_488539"/>
<gene>
    <name evidence="2" type="ORF">RhiirA1_488539</name>
</gene>
<comment type="similarity">
    <text evidence="1">Belongs to the sel-1 family.</text>
</comment>
<proteinExistence type="inferred from homology"/>
<reference evidence="2 3" key="1">
    <citation type="submission" date="2017-10" db="EMBL/GenBank/DDBJ databases">
        <title>Extensive intraspecific genome diversity in a model arbuscular mycorrhizal fungus.</title>
        <authorList>
            <person name="Chen E.C.H."/>
            <person name="Morin E."/>
            <person name="Baudet D."/>
            <person name="Noel J."/>
            <person name="Ndikumana S."/>
            <person name="Charron P."/>
            <person name="St-Onge C."/>
            <person name="Giorgi J."/>
            <person name="Grigoriev I.V."/>
            <person name="Roux C."/>
            <person name="Martin F.M."/>
            <person name="Corradi N."/>
        </authorList>
    </citation>
    <scope>NUCLEOTIDE SEQUENCE [LARGE SCALE GENOMIC DNA]</scope>
    <source>
        <strain evidence="2 3">A1</strain>
    </source>
</reference>
<protein>
    <submittedName>
        <fullName evidence="2">HCP-like protein</fullName>
    </submittedName>
</protein>
<dbReference type="Gene3D" id="1.25.40.10">
    <property type="entry name" value="Tetratricopeptide repeat domain"/>
    <property type="match status" value="1"/>
</dbReference>
<evidence type="ECO:0000313" key="2">
    <source>
        <dbReference type="EMBL" id="PKC61079.1"/>
    </source>
</evidence>